<proteinExistence type="predicted"/>
<evidence type="ECO:0000313" key="2">
    <source>
        <dbReference type="EnsemblMetazoa" id="XP_022656547"/>
    </source>
</evidence>
<accession>A0A7M7JW16</accession>
<evidence type="ECO:0000256" key="1">
    <source>
        <dbReference type="SAM" id="MobiDB-lite"/>
    </source>
</evidence>
<reference evidence="2" key="1">
    <citation type="submission" date="2021-01" db="UniProtKB">
        <authorList>
            <consortium name="EnsemblMetazoa"/>
        </authorList>
    </citation>
    <scope>IDENTIFICATION</scope>
</reference>
<dbReference type="Proteomes" id="UP000594260">
    <property type="component" value="Unplaced"/>
</dbReference>
<protein>
    <submittedName>
        <fullName evidence="2">Uncharacterized protein</fullName>
    </submittedName>
</protein>
<keyword evidence="3" id="KW-1185">Reference proteome</keyword>
<organism evidence="2 3">
    <name type="scientific">Varroa destructor</name>
    <name type="common">Honeybee mite</name>
    <dbReference type="NCBI Taxonomy" id="109461"/>
    <lineage>
        <taxon>Eukaryota</taxon>
        <taxon>Metazoa</taxon>
        <taxon>Ecdysozoa</taxon>
        <taxon>Arthropoda</taxon>
        <taxon>Chelicerata</taxon>
        <taxon>Arachnida</taxon>
        <taxon>Acari</taxon>
        <taxon>Parasitiformes</taxon>
        <taxon>Mesostigmata</taxon>
        <taxon>Gamasina</taxon>
        <taxon>Dermanyssoidea</taxon>
        <taxon>Varroidae</taxon>
        <taxon>Varroa</taxon>
    </lineage>
</organism>
<feature type="region of interest" description="Disordered" evidence="1">
    <location>
        <begin position="392"/>
        <end position="412"/>
    </location>
</feature>
<dbReference type="AlphaFoldDB" id="A0A7M7JW16"/>
<dbReference type="InParanoid" id="A0A7M7JW16"/>
<dbReference type="GeneID" id="111248440"/>
<evidence type="ECO:0000313" key="3">
    <source>
        <dbReference type="Proteomes" id="UP000594260"/>
    </source>
</evidence>
<dbReference type="KEGG" id="vde:111248440"/>
<dbReference type="RefSeq" id="XP_022656547.1">
    <property type="nucleotide sequence ID" value="XM_022800812.1"/>
</dbReference>
<dbReference type="EnsemblMetazoa" id="XM_022800812">
    <property type="protein sequence ID" value="XP_022656547"/>
    <property type="gene ID" value="LOC111248440"/>
</dbReference>
<feature type="compositionally biased region" description="Basic and acidic residues" evidence="1">
    <location>
        <begin position="1"/>
        <end position="15"/>
    </location>
</feature>
<feature type="region of interest" description="Disordered" evidence="1">
    <location>
        <begin position="1"/>
        <end position="20"/>
    </location>
</feature>
<sequence length="454" mass="51308">MQPSDGSRHQSERKTPCNSLLLQQNFAVKSKSEGRQNQMRVGQSSKMEELNKQENMDRSYIGASKDSCIVNESQEIQTSRSTYCKLISQQKKHELEETQLSRRQYKRIHFAEATKSSQSLGTKLCPTDALNAKHKLITQSSTTCYPCKHDDDSSSDRPLTVRAAAQSTLEQDLEDAFNSYENMTDVIKKEASFEKNSNSLFDFMKSEGTHKDYDVSTQGLSDLCSSQKTLTEVKQESIWGKVPESPTCNHERLLRKDDCLVGSSAPSTTGNKWDVIKEEPFDSAEWEHLMTRTCKAKAVTIKKESPSPSEVSLFEGKPAVVIQTEFIETNCVRHSERSTLNKWESVGQMERQSASEATSSCSLFSKSSAAKNLPYLFPKFDRKGSIVTSKPETYRSRTGALDDDDGKGGQAPILGLDKPAVETPNKRIKQEFLDQFENRPKFTRRPIRRRRVHI</sequence>
<name>A0A7M7JW16_VARDE</name>